<dbReference type="Gene3D" id="2.30.30.40">
    <property type="entry name" value="SH3 Domains"/>
    <property type="match status" value="2"/>
</dbReference>
<evidence type="ECO:0000256" key="1">
    <source>
        <dbReference type="SAM" id="SignalP"/>
    </source>
</evidence>
<dbReference type="InterPro" id="IPR003646">
    <property type="entry name" value="SH3-like_bac-type"/>
</dbReference>
<dbReference type="AlphaFoldDB" id="H7EL31"/>
<keyword evidence="4" id="KW-1185">Reference proteome</keyword>
<organism evidence="3 4">
    <name type="scientific">Treponema saccharophilum DSM 2985</name>
    <dbReference type="NCBI Taxonomy" id="907348"/>
    <lineage>
        <taxon>Bacteria</taxon>
        <taxon>Pseudomonadati</taxon>
        <taxon>Spirochaetota</taxon>
        <taxon>Spirochaetia</taxon>
        <taxon>Spirochaetales</taxon>
        <taxon>Treponemataceae</taxon>
        <taxon>Treponema</taxon>
    </lineage>
</organism>
<comment type="caution">
    <text evidence="3">The sequence shown here is derived from an EMBL/GenBank/DDBJ whole genome shotgun (WGS) entry which is preliminary data.</text>
</comment>
<evidence type="ECO:0000259" key="2">
    <source>
        <dbReference type="Pfam" id="PF08239"/>
    </source>
</evidence>
<accession>H7EL31</accession>
<dbReference type="PATRIC" id="fig|907348.3.peg.1613"/>
<dbReference type="eggNOG" id="ENOG5031D8K">
    <property type="taxonomic scope" value="Bacteria"/>
</dbReference>
<feature type="domain" description="SH3b" evidence="2">
    <location>
        <begin position="32"/>
        <end position="101"/>
    </location>
</feature>
<feature type="signal peptide" evidence="1">
    <location>
        <begin position="1"/>
        <end position="19"/>
    </location>
</feature>
<evidence type="ECO:0000313" key="4">
    <source>
        <dbReference type="Proteomes" id="UP000003571"/>
    </source>
</evidence>
<reference evidence="3 4" key="1">
    <citation type="submission" date="2011-09" db="EMBL/GenBank/DDBJ databases">
        <title>The draft genome of Treponema saccharophilum DSM 2985.</title>
        <authorList>
            <consortium name="US DOE Joint Genome Institute (JGI-PGF)"/>
            <person name="Lucas S."/>
            <person name="Copeland A."/>
            <person name="Lapidus A."/>
            <person name="Glavina del Rio T."/>
            <person name="Dalin E."/>
            <person name="Tice H."/>
            <person name="Bruce D."/>
            <person name="Goodwin L."/>
            <person name="Pitluck S."/>
            <person name="Peters L."/>
            <person name="Kyrpides N."/>
            <person name="Mavromatis K."/>
            <person name="Ivanova N."/>
            <person name="Markowitz V."/>
            <person name="Cheng J.-F."/>
            <person name="Hugenholtz P."/>
            <person name="Woyke T."/>
            <person name="Wu D."/>
            <person name="Gronow S."/>
            <person name="Wellnitz S."/>
            <person name="Brambilla E."/>
            <person name="Klenk H.-P."/>
            <person name="Eisen J.A."/>
        </authorList>
    </citation>
    <scope>NUCLEOTIDE SEQUENCE [LARGE SCALE GENOMIC DNA]</scope>
    <source>
        <strain evidence="3 4">DSM 2985</strain>
    </source>
</reference>
<gene>
    <name evidence="3" type="ORF">TresaDRAFT_1045</name>
</gene>
<name>H7EL31_9SPIR</name>
<feature type="domain" description="SH3b" evidence="2">
    <location>
        <begin position="460"/>
        <end position="529"/>
    </location>
</feature>
<dbReference type="EMBL" id="AGRW01000047">
    <property type="protein sequence ID" value="EIC01756.1"/>
    <property type="molecule type" value="Genomic_DNA"/>
</dbReference>
<evidence type="ECO:0000313" key="3">
    <source>
        <dbReference type="EMBL" id="EIC01756.1"/>
    </source>
</evidence>
<sequence length="529" mass="60225">MRKFIFVLLLVFCALCAFAKEYRGMYVNSKEGLNIREEPNLKSAKLGALKYGEFVKVAGEGELVRIDGISARWTKIILDHDGNDAADDYNNYGWVFGGYLQDKCPMSESEILDYLKRLSKTEEDWLGTDYFPENRYREYMRGKVWECPVFKKVLPNYDCNYFEHETNKEVVAIRDCLVYWEPRAAAAYGALRFAKAGTKFKLWRVDDWGIDSQTKTLFPIYETDEHLLVRGIDVTGSDCVSRASDGKGGFHSLVYQPILEGISIDDVHNNVESADCSTTHGELEQYFNSNSVYERRWGSGGFNVNFAEHINPKGKRQAIRFMSKANRFKLLFPLNMKKPVPIVQELSFVGGTGRERHSMILMTIEPDGDGEQIGNYVYFNSESGSEGLGYCYFDDTNVYMYRYQSDDNGTVTSDGCYFEHQSEGDPYDFRVVENRSGEPKGKNNAGSFRKGKYCNPVCRLKLRKSPGLGGEKINTIEGGTLLQVLETGKEATIDGYKSNWVKVKAVNKERFVEGYEFTQSGWVFGAYLE</sequence>
<dbReference type="STRING" id="907348.TresaDRAFT_1045"/>
<feature type="chain" id="PRO_5003608756" evidence="1">
    <location>
        <begin position="20"/>
        <end position="529"/>
    </location>
</feature>
<keyword evidence="1" id="KW-0732">Signal</keyword>
<dbReference type="Proteomes" id="UP000003571">
    <property type="component" value="Unassembled WGS sequence"/>
</dbReference>
<dbReference type="Pfam" id="PF08239">
    <property type="entry name" value="SH3_3"/>
    <property type="match status" value="2"/>
</dbReference>
<protein>
    <submittedName>
        <fullName evidence="3">SH3 type 3 domain protein</fullName>
    </submittedName>
</protein>
<proteinExistence type="predicted"/>